<organism evidence="5 6">
    <name type="scientific">Parathielavia hyrcaniae</name>
    <dbReference type="NCBI Taxonomy" id="113614"/>
    <lineage>
        <taxon>Eukaryota</taxon>
        <taxon>Fungi</taxon>
        <taxon>Dikarya</taxon>
        <taxon>Ascomycota</taxon>
        <taxon>Pezizomycotina</taxon>
        <taxon>Sordariomycetes</taxon>
        <taxon>Sordariomycetidae</taxon>
        <taxon>Sordariales</taxon>
        <taxon>Chaetomiaceae</taxon>
        <taxon>Parathielavia</taxon>
    </lineage>
</organism>
<dbReference type="SUPFAM" id="SSF53187">
    <property type="entry name" value="Zn-dependent exopeptidases"/>
    <property type="match status" value="1"/>
</dbReference>
<dbReference type="Proteomes" id="UP001305647">
    <property type="component" value="Unassembled WGS sequence"/>
</dbReference>
<dbReference type="CDD" id="cd03880">
    <property type="entry name" value="M28_QC_like"/>
    <property type="match status" value="1"/>
</dbReference>
<keyword evidence="3" id="KW-0479">Metal-binding</keyword>
<dbReference type="InterPro" id="IPR040234">
    <property type="entry name" value="QC/QCL"/>
</dbReference>
<reference evidence="5" key="1">
    <citation type="journal article" date="2023" name="Mol. Phylogenet. Evol.">
        <title>Genome-scale phylogeny and comparative genomics of the fungal order Sordariales.</title>
        <authorList>
            <person name="Hensen N."/>
            <person name="Bonometti L."/>
            <person name="Westerberg I."/>
            <person name="Brannstrom I.O."/>
            <person name="Guillou S."/>
            <person name="Cros-Aarteil S."/>
            <person name="Calhoun S."/>
            <person name="Haridas S."/>
            <person name="Kuo A."/>
            <person name="Mondo S."/>
            <person name="Pangilinan J."/>
            <person name="Riley R."/>
            <person name="LaButti K."/>
            <person name="Andreopoulos B."/>
            <person name="Lipzen A."/>
            <person name="Chen C."/>
            <person name="Yan M."/>
            <person name="Daum C."/>
            <person name="Ng V."/>
            <person name="Clum A."/>
            <person name="Steindorff A."/>
            <person name="Ohm R.A."/>
            <person name="Martin F."/>
            <person name="Silar P."/>
            <person name="Natvig D.O."/>
            <person name="Lalanne C."/>
            <person name="Gautier V."/>
            <person name="Ament-Velasquez S.L."/>
            <person name="Kruys A."/>
            <person name="Hutchinson M.I."/>
            <person name="Powell A.J."/>
            <person name="Barry K."/>
            <person name="Miller A.N."/>
            <person name="Grigoriev I.V."/>
            <person name="Debuchy R."/>
            <person name="Gladieux P."/>
            <person name="Hiltunen Thoren M."/>
            <person name="Johannesson H."/>
        </authorList>
    </citation>
    <scope>NUCLEOTIDE SEQUENCE</scope>
    <source>
        <strain evidence="5">CBS 757.83</strain>
    </source>
</reference>
<dbReference type="EC" id="3.4.-.-" evidence="3"/>
<dbReference type="InterPro" id="IPR037457">
    <property type="entry name" value="M28_QC"/>
</dbReference>
<protein>
    <recommendedName>
        <fullName evidence="3">Peptide hydrolase</fullName>
        <ecNumber evidence="3">3.4.-.-</ecNumber>
    </recommendedName>
</protein>
<evidence type="ECO:0000313" key="6">
    <source>
        <dbReference type="Proteomes" id="UP001305647"/>
    </source>
</evidence>
<evidence type="ECO:0000259" key="4">
    <source>
        <dbReference type="Pfam" id="PF04389"/>
    </source>
</evidence>
<dbReference type="InterPro" id="IPR007484">
    <property type="entry name" value="Peptidase_M28"/>
</dbReference>
<evidence type="ECO:0000313" key="5">
    <source>
        <dbReference type="EMBL" id="KAK4105634.1"/>
    </source>
</evidence>
<evidence type="ECO:0000256" key="1">
    <source>
        <dbReference type="ARBA" id="ARBA00022679"/>
    </source>
</evidence>
<gene>
    <name evidence="5" type="ORF">N658DRAFT_440989</name>
</gene>
<keyword evidence="3" id="KW-0862">Zinc</keyword>
<keyword evidence="2" id="KW-0012">Acyltransferase</keyword>
<sequence length="393" mass="43435">MRPVFTSLVLLASQIQPSLTYTLLSNHSLQHLIPPPPVSASTSPDPDFDPVHSALLAPILRSRVPGTPGHAAVQHHLTAFVRAYLHPSWQVSWHNTTSTTPATGDRQVPFQNLVLRRDPPWVGTGPGAGADGEVARLTLAAHYDSLYRPEGFVGAIDSAVPCALLLFAARAVDEALTRRWERMEGGGDGGGGLEEEKGVQILLLDGEEAWVEWSQADSLYGSRALAEAWEGTRYEAGSSFSTPLEAISLFVLLDLLGAAEPNIPSYFPSTHWAYQHVAVIEDRLRKLGVLETKPRRPFLAEGDKEGVQFRGFVEDDHVPFMQRGVEILHIIPTPFPPVWHTMDDDGNHLDVPTIRDWARIMTAFVAEWMDLEGWLPEADPGRTESRYPEKDEL</sequence>
<accession>A0AAN6QBC5</accession>
<dbReference type="PANTHER" id="PTHR12283">
    <property type="entry name" value="GLUTAMINYL-PEPTIDE CYCLOTRANSFERASE"/>
    <property type="match status" value="1"/>
</dbReference>
<dbReference type="GO" id="GO:0016603">
    <property type="term" value="F:glutaminyl-peptide cyclotransferase activity"/>
    <property type="evidence" value="ECO:0007669"/>
    <property type="project" value="InterPro"/>
</dbReference>
<dbReference type="GO" id="GO:0006508">
    <property type="term" value="P:proteolysis"/>
    <property type="evidence" value="ECO:0007669"/>
    <property type="project" value="UniProtKB-KW"/>
</dbReference>
<name>A0AAN6QBC5_9PEZI</name>
<dbReference type="GO" id="GO:0008270">
    <property type="term" value="F:zinc ion binding"/>
    <property type="evidence" value="ECO:0007669"/>
    <property type="project" value="TreeGrafter"/>
</dbReference>
<dbReference type="GO" id="GO:0008233">
    <property type="term" value="F:peptidase activity"/>
    <property type="evidence" value="ECO:0007669"/>
    <property type="project" value="UniProtKB-KW"/>
</dbReference>
<dbReference type="EMBL" id="MU863625">
    <property type="protein sequence ID" value="KAK4105634.1"/>
    <property type="molecule type" value="Genomic_DNA"/>
</dbReference>
<reference evidence="5" key="2">
    <citation type="submission" date="2023-05" db="EMBL/GenBank/DDBJ databases">
        <authorList>
            <consortium name="Lawrence Berkeley National Laboratory"/>
            <person name="Steindorff A."/>
            <person name="Hensen N."/>
            <person name="Bonometti L."/>
            <person name="Westerberg I."/>
            <person name="Brannstrom I.O."/>
            <person name="Guillou S."/>
            <person name="Cros-Aarteil S."/>
            <person name="Calhoun S."/>
            <person name="Haridas S."/>
            <person name="Kuo A."/>
            <person name="Mondo S."/>
            <person name="Pangilinan J."/>
            <person name="Riley R."/>
            <person name="Labutti K."/>
            <person name="Andreopoulos B."/>
            <person name="Lipzen A."/>
            <person name="Chen C."/>
            <person name="Yanf M."/>
            <person name="Daum C."/>
            <person name="Ng V."/>
            <person name="Clum A."/>
            <person name="Ohm R."/>
            <person name="Martin F."/>
            <person name="Silar P."/>
            <person name="Natvig D."/>
            <person name="Lalanne C."/>
            <person name="Gautier V."/>
            <person name="Ament-Velasquez S.L."/>
            <person name="Kruys A."/>
            <person name="Hutchinson M.I."/>
            <person name="Powell A.J."/>
            <person name="Barry K."/>
            <person name="Miller A.N."/>
            <person name="Grigoriev I.V."/>
            <person name="Debuchy R."/>
            <person name="Gladieux P."/>
            <person name="Thoren M.H."/>
            <person name="Johannesson H."/>
        </authorList>
    </citation>
    <scope>NUCLEOTIDE SEQUENCE</scope>
    <source>
        <strain evidence="5">CBS 757.83</strain>
    </source>
</reference>
<feature type="domain" description="Peptidase M28" evidence="4">
    <location>
        <begin position="136"/>
        <end position="365"/>
    </location>
</feature>
<feature type="chain" id="PRO_5042663661" description="Peptide hydrolase" evidence="3">
    <location>
        <begin position="21"/>
        <end position="393"/>
    </location>
</feature>
<feature type="signal peptide" evidence="3">
    <location>
        <begin position="1"/>
        <end position="20"/>
    </location>
</feature>
<dbReference type="Gene3D" id="3.40.630.10">
    <property type="entry name" value="Zn peptidases"/>
    <property type="match status" value="1"/>
</dbReference>
<proteinExistence type="inferred from homology"/>
<keyword evidence="1" id="KW-0808">Transferase</keyword>
<keyword evidence="6" id="KW-1185">Reference proteome</keyword>
<dbReference type="AlphaFoldDB" id="A0AAN6QBC5"/>
<evidence type="ECO:0000256" key="2">
    <source>
        <dbReference type="ARBA" id="ARBA00023315"/>
    </source>
</evidence>
<evidence type="ECO:0000256" key="3">
    <source>
        <dbReference type="RuleBase" id="RU361240"/>
    </source>
</evidence>
<comment type="similarity">
    <text evidence="3">Belongs to the peptidase M28 family.</text>
</comment>
<comment type="caution">
    <text evidence="5">The sequence shown here is derived from an EMBL/GenBank/DDBJ whole genome shotgun (WGS) entry which is preliminary data.</text>
</comment>
<dbReference type="Pfam" id="PF04389">
    <property type="entry name" value="Peptidase_M28"/>
    <property type="match status" value="1"/>
</dbReference>
<dbReference type="PANTHER" id="PTHR12283:SF6">
    <property type="entry name" value="GLUTAMINYL-PEPTIDE CYCLOTRANSFERASE-RELATED"/>
    <property type="match status" value="1"/>
</dbReference>
<keyword evidence="3" id="KW-0732">Signal</keyword>
<keyword evidence="3" id="KW-0378">Hydrolase</keyword>
<keyword evidence="3" id="KW-0645">Protease</keyword>